<evidence type="ECO:0000256" key="10">
    <source>
        <dbReference type="SAM" id="MobiDB-lite"/>
    </source>
</evidence>
<dbReference type="SUPFAM" id="SSF52833">
    <property type="entry name" value="Thioredoxin-like"/>
    <property type="match status" value="1"/>
</dbReference>
<accession>A0A813D241</accession>
<evidence type="ECO:0000256" key="9">
    <source>
        <dbReference type="ARBA" id="ARBA00023284"/>
    </source>
</evidence>
<evidence type="ECO:0000256" key="6">
    <source>
        <dbReference type="ARBA" id="ARBA00023002"/>
    </source>
</evidence>
<keyword evidence="3 11" id="KW-0812">Transmembrane</keyword>
<proteinExistence type="inferred from homology"/>
<feature type="compositionally biased region" description="Acidic residues" evidence="10">
    <location>
        <begin position="99"/>
        <end position="110"/>
    </location>
</feature>
<evidence type="ECO:0000313" key="14">
    <source>
        <dbReference type="EMBL" id="CAE8582310.1"/>
    </source>
</evidence>
<keyword evidence="9" id="KW-0676">Redox-active center</keyword>
<dbReference type="CDD" id="cd12916">
    <property type="entry name" value="VKOR_1"/>
    <property type="match status" value="1"/>
</dbReference>
<dbReference type="InterPro" id="IPR036249">
    <property type="entry name" value="Thioredoxin-like_sf"/>
</dbReference>
<organism evidence="14 15">
    <name type="scientific">Polarella glacialis</name>
    <name type="common">Dinoflagellate</name>
    <dbReference type="NCBI Taxonomy" id="89957"/>
    <lineage>
        <taxon>Eukaryota</taxon>
        <taxon>Sar</taxon>
        <taxon>Alveolata</taxon>
        <taxon>Dinophyceae</taxon>
        <taxon>Suessiales</taxon>
        <taxon>Suessiaceae</taxon>
        <taxon>Polarella</taxon>
    </lineage>
</organism>
<feature type="region of interest" description="Disordered" evidence="10">
    <location>
        <begin position="89"/>
        <end position="113"/>
    </location>
</feature>
<evidence type="ECO:0000259" key="13">
    <source>
        <dbReference type="SMART" id="SM00756"/>
    </source>
</evidence>
<dbReference type="OrthoDB" id="343052at2759"/>
<keyword evidence="8" id="KW-1015">Disulfide bond</keyword>
<evidence type="ECO:0000256" key="3">
    <source>
        <dbReference type="ARBA" id="ARBA00022692"/>
    </source>
</evidence>
<dbReference type="OMA" id="WCPHCHE"/>
<dbReference type="Gene3D" id="3.40.30.10">
    <property type="entry name" value="Glutaredoxin"/>
    <property type="match status" value="1"/>
</dbReference>
<name>A0A813D241_POLGL</name>
<comment type="caution">
    <text evidence="14">The sequence shown here is derived from an EMBL/GenBank/DDBJ whole genome shotgun (WGS) entry which is preliminary data.</text>
</comment>
<dbReference type="Pfam" id="PF07884">
    <property type="entry name" value="VKOR"/>
    <property type="match status" value="1"/>
</dbReference>
<dbReference type="InterPro" id="IPR012932">
    <property type="entry name" value="VKOR"/>
</dbReference>
<evidence type="ECO:0000313" key="15">
    <source>
        <dbReference type="Proteomes" id="UP000654075"/>
    </source>
</evidence>
<feature type="compositionally biased region" description="Basic and acidic residues" evidence="10">
    <location>
        <begin position="89"/>
        <end position="98"/>
    </location>
</feature>
<dbReference type="GO" id="GO:0016491">
    <property type="term" value="F:oxidoreductase activity"/>
    <property type="evidence" value="ECO:0007669"/>
    <property type="project" value="UniProtKB-KW"/>
</dbReference>
<evidence type="ECO:0000256" key="5">
    <source>
        <dbReference type="ARBA" id="ARBA00022989"/>
    </source>
</evidence>
<dbReference type="GO" id="GO:0016020">
    <property type="term" value="C:membrane"/>
    <property type="evidence" value="ECO:0007669"/>
    <property type="project" value="UniProtKB-SubCell"/>
</dbReference>
<evidence type="ECO:0000256" key="7">
    <source>
        <dbReference type="ARBA" id="ARBA00023136"/>
    </source>
</evidence>
<sequence length="427" mass="45406">MRGCQAGKHARPRAFVLLIGLLVAVAGHAWRLLAPSQAYCSNFGAARPVRCDRQAGIRILRTTAACAGAETSEVPDDVEGSRLQQVKELRRARERDAEEAADGPEDEAAEETAPLRRVPFATWPVAAVAGLGALDCGYLTSVKLSLAPLACPVNSAEACVKVLESPWASVGPVPLAAIGLLAYGGILAMSLSPDVDKKLLWWLCFGMAIASLGLMAVLILVLQTPCPYCAASAFCSAALLALVEVGSARSEGSMPRRTIVGMAGLVALGALRGGTLPVQATEGGEEGYGSLIERYKPDHPPVRSTSSEADIALARHLTKVGAACYSTWWCPHCQEQREEFGKEAVALAPFVECSSASRKQLPICKEKGDDIPGYPTWIYGGKVFRGGKELSELAKMTGFSEYPAAAFKKREGKDLEYIWGRGIDDAD</sequence>
<evidence type="ECO:0000256" key="12">
    <source>
        <dbReference type="SAM" id="SignalP"/>
    </source>
</evidence>
<comment type="subcellular location">
    <subcellularLocation>
        <location evidence="1">Membrane</location>
        <topology evidence="1">Multi-pass membrane protein</topology>
    </subcellularLocation>
</comment>
<comment type="similarity">
    <text evidence="2">Belongs to the VKOR family.</text>
</comment>
<dbReference type="GO" id="GO:0048038">
    <property type="term" value="F:quinone binding"/>
    <property type="evidence" value="ECO:0007669"/>
    <property type="project" value="UniProtKB-KW"/>
</dbReference>
<keyword evidence="5 11" id="KW-1133">Transmembrane helix</keyword>
<dbReference type="InterPro" id="IPR044698">
    <property type="entry name" value="VKOR/LTO1"/>
</dbReference>
<keyword evidence="7 11" id="KW-0472">Membrane</keyword>
<reference evidence="14" key="1">
    <citation type="submission" date="2021-02" db="EMBL/GenBank/DDBJ databases">
        <authorList>
            <person name="Dougan E. K."/>
            <person name="Rhodes N."/>
            <person name="Thang M."/>
            <person name="Chan C."/>
        </authorList>
    </citation>
    <scope>NUCLEOTIDE SEQUENCE</scope>
</reference>
<dbReference type="PANTHER" id="PTHR34573">
    <property type="entry name" value="VKC DOMAIN-CONTAINING PROTEIN"/>
    <property type="match status" value="1"/>
</dbReference>
<feature type="chain" id="PRO_5032514016" description="Vitamin K epoxide reductase domain-containing protein" evidence="12">
    <location>
        <begin position="30"/>
        <end position="427"/>
    </location>
</feature>
<dbReference type="PANTHER" id="PTHR34573:SF1">
    <property type="entry name" value="VITAMIN K EPOXIDE REDUCTASE DOMAIN-CONTAINING PROTEIN"/>
    <property type="match status" value="1"/>
</dbReference>
<keyword evidence="4" id="KW-0874">Quinone</keyword>
<protein>
    <recommendedName>
        <fullName evidence="13">Vitamin K epoxide reductase domain-containing protein</fullName>
    </recommendedName>
</protein>
<gene>
    <name evidence="14" type="ORF">PGLA1383_LOCUS1308</name>
</gene>
<evidence type="ECO:0000256" key="2">
    <source>
        <dbReference type="ARBA" id="ARBA00006214"/>
    </source>
</evidence>
<evidence type="ECO:0000256" key="11">
    <source>
        <dbReference type="SAM" id="Phobius"/>
    </source>
</evidence>
<dbReference type="EMBL" id="CAJNNV010000349">
    <property type="protein sequence ID" value="CAE8582310.1"/>
    <property type="molecule type" value="Genomic_DNA"/>
</dbReference>
<dbReference type="Gene3D" id="1.20.1440.130">
    <property type="entry name" value="VKOR domain"/>
    <property type="match status" value="1"/>
</dbReference>
<dbReference type="AlphaFoldDB" id="A0A813D241"/>
<keyword evidence="15" id="KW-1185">Reference proteome</keyword>
<dbReference type="SMART" id="SM00756">
    <property type="entry name" value="VKc"/>
    <property type="match status" value="1"/>
</dbReference>
<dbReference type="InterPro" id="IPR038354">
    <property type="entry name" value="VKOR_sf"/>
</dbReference>
<evidence type="ECO:0000256" key="8">
    <source>
        <dbReference type="ARBA" id="ARBA00023157"/>
    </source>
</evidence>
<feature type="domain" description="Vitamin K epoxide reductase" evidence="13">
    <location>
        <begin position="117"/>
        <end position="247"/>
    </location>
</feature>
<feature type="transmembrane region" description="Helical" evidence="11">
    <location>
        <begin position="167"/>
        <end position="187"/>
    </location>
</feature>
<evidence type="ECO:0000256" key="1">
    <source>
        <dbReference type="ARBA" id="ARBA00004141"/>
    </source>
</evidence>
<keyword evidence="6" id="KW-0560">Oxidoreductase</keyword>
<dbReference type="Proteomes" id="UP000654075">
    <property type="component" value="Unassembled WGS sequence"/>
</dbReference>
<feature type="signal peptide" evidence="12">
    <location>
        <begin position="1"/>
        <end position="29"/>
    </location>
</feature>
<evidence type="ECO:0000256" key="4">
    <source>
        <dbReference type="ARBA" id="ARBA00022719"/>
    </source>
</evidence>
<keyword evidence="12" id="KW-0732">Signal</keyword>
<feature type="transmembrane region" description="Helical" evidence="11">
    <location>
        <begin position="199"/>
        <end position="222"/>
    </location>
</feature>